<protein>
    <recommendedName>
        <fullName evidence="5">tRNA pseudouridine synthase B</fullName>
        <ecNumber evidence="5">5.4.99.25</ecNumber>
    </recommendedName>
    <alternativeName>
        <fullName evidence="5">tRNA pseudouridine(55) synthase</fullName>
        <shortName evidence="5">Psi55 synthase</shortName>
    </alternativeName>
    <alternativeName>
        <fullName evidence="5">tRNA pseudouridylate synthase</fullName>
    </alternativeName>
    <alternativeName>
        <fullName evidence="5">tRNA-uridine isomerase</fullName>
    </alternativeName>
</protein>
<dbReference type="HAMAP" id="MF_01080">
    <property type="entry name" value="TruB_bact"/>
    <property type="match status" value="1"/>
</dbReference>
<keyword evidence="4 5" id="KW-0413">Isomerase</keyword>
<keyword evidence="10" id="KW-1185">Reference proteome</keyword>
<evidence type="ECO:0000256" key="6">
    <source>
        <dbReference type="SAM" id="MobiDB-lite"/>
    </source>
</evidence>
<keyword evidence="3 5" id="KW-0819">tRNA processing</keyword>
<dbReference type="InterPro" id="IPR002501">
    <property type="entry name" value="PsdUridine_synth_N"/>
</dbReference>
<dbReference type="Pfam" id="PF01509">
    <property type="entry name" value="TruB_N"/>
    <property type="match status" value="1"/>
</dbReference>
<comment type="catalytic activity">
    <reaction evidence="1 5">
        <text>uridine(55) in tRNA = pseudouridine(55) in tRNA</text>
        <dbReference type="Rhea" id="RHEA:42532"/>
        <dbReference type="Rhea" id="RHEA-COMP:10101"/>
        <dbReference type="Rhea" id="RHEA-COMP:10102"/>
        <dbReference type="ChEBI" id="CHEBI:65314"/>
        <dbReference type="ChEBI" id="CHEBI:65315"/>
        <dbReference type="EC" id="5.4.99.25"/>
    </reaction>
</comment>
<dbReference type="GO" id="GO:0160148">
    <property type="term" value="F:tRNA pseudouridine(55) synthase activity"/>
    <property type="evidence" value="ECO:0007669"/>
    <property type="project" value="UniProtKB-EC"/>
</dbReference>
<dbReference type="Proteomes" id="UP001595907">
    <property type="component" value="Unassembled WGS sequence"/>
</dbReference>
<comment type="function">
    <text evidence="5">Responsible for synthesis of pseudouridine from uracil-55 in the psi GC loop of transfer RNAs.</text>
</comment>
<dbReference type="InterPro" id="IPR014780">
    <property type="entry name" value="tRNA_psdUridine_synth_TruB"/>
</dbReference>
<dbReference type="RefSeq" id="WP_379711110.1">
    <property type="nucleotide sequence ID" value="NZ_JBHSCZ010000005.1"/>
</dbReference>
<evidence type="ECO:0000259" key="8">
    <source>
        <dbReference type="Pfam" id="PF16198"/>
    </source>
</evidence>
<name>A0ABV8QY74_9BACT</name>
<comment type="similarity">
    <text evidence="2 5">Belongs to the pseudouridine synthase TruB family. Type 1 subfamily.</text>
</comment>
<accession>A0ABV8QY74</accession>
<dbReference type="InterPro" id="IPR020103">
    <property type="entry name" value="PsdUridine_synth_cat_dom_sf"/>
</dbReference>
<evidence type="ECO:0000313" key="10">
    <source>
        <dbReference type="Proteomes" id="UP001595907"/>
    </source>
</evidence>
<evidence type="ECO:0000256" key="1">
    <source>
        <dbReference type="ARBA" id="ARBA00000385"/>
    </source>
</evidence>
<dbReference type="Gene3D" id="3.30.2350.10">
    <property type="entry name" value="Pseudouridine synthase"/>
    <property type="match status" value="1"/>
</dbReference>
<dbReference type="CDD" id="cd02573">
    <property type="entry name" value="PseudoU_synth_EcTruB"/>
    <property type="match status" value="1"/>
</dbReference>
<evidence type="ECO:0000256" key="4">
    <source>
        <dbReference type="ARBA" id="ARBA00023235"/>
    </source>
</evidence>
<dbReference type="PANTHER" id="PTHR13767:SF2">
    <property type="entry name" value="PSEUDOURIDYLATE SYNTHASE TRUB1"/>
    <property type="match status" value="1"/>
</dbReference>
<evidence type="ECO:0000256" key="2">
    <source>
        <dbReference type="ARBA" id="ARBA00005642"/>
    </source>
</evidence>
<dbReference type="EMBL" id="JBHSCZ010000005">
    <property type="protein sequence ID" value="MFC4263939.1"/>
    <property type="molecule type" value="Genomic_DNA"/>
</dbReference>
<dbReference type="EC" id="5.4.99.25" evidence="5"/>
<feature type="domain" description="tRNA pseudouridylate synthase B C-terminal" evidence="8">
    <location>
        <begin position="213"/>
        <end position="258"/>
    </location>
</feature>
<feature type="active site" description="Nucleophile" evidence="5">
    <location>
        <position position="79"/>
    </location>
</feature>
<feature type="region of interest" description="Disordered" evidence="6">
    <location>
        <begin position="1"/>
        <end position="25"/>
    </location>
</feature>
<comment type="caution">
    <text evidence="9">The sequence shown here is derived from an EMBL/GenBank/DDBJ whole genome shotgun (WGS) entry which is preliminary data.</text>
</comment>
<dbReference type="NCBIfam" id="TIGR00431">
    <property type="entry name" value="TruB"/>
    <property type="match status" value="1"/>
</dbReference>
<evidence type="ECO:0000256" key="3">
    <source>
        <dbReference type="ARBA" id="ARBA00022694"/>
    </source>
</evidence>
<reference evidence="10" key="1">
    <citation type="journal article" date="2019" name="Int. J. Syst. Evol. Microbiol.">
        <title>The Global Catalogue of Microorganisms (GCM) 10K type strain sequencing project: providing services to taxonomists for standard genome sequencing and annotation.</title>
        <authorList>
            <consortium name="The Broad Institute Genomics Platform"/>
            <consortium name="The Broad Institute Genome Sequencing Center for Infectious Disease"/>
            <person name="Wu L."/>
            <person name="Ma J."/>
        </authorList>
    </citation>
    <scope>NUCLEOTIDE SEQUENCE [LARGE SCALE GENOMIC DNA]</scope>
    <source>
        <strain evidence="10">CECT 8289</strain>
    </source>
</reference>
<gene>
    <name evidence="5 9" type="primary">truB</name>
    <name evidence="9" type="ORF">ACFOWM_13680</name>
</gene>
<dbReference type="Pfam" id="PF16198">
    <property type="entry name" value="TruB_C_2"/>
    <property type="match status" value="1"/>
</dbReference>
<sequence>MASKGSYYAKHKAKIHGTPEEQAQKRLQQVAIHEPLRKTFEEGKVLLIDKPLHWTSFDVVRKIRNSIKIKKVGHAGTLDPLATGLLIVCTGKFTKKINEYMAQVKEYTGAFTLGATTATYDKESDPENQQPFEHITELQIKQAAQQFVGAIEQFPPVYAAIKKDGVAQYELARRGKDVDLQARPITIYEFEITAVALPVVQFRVACSTGTYIRSLAHDIGQALQCGAYLSELRRTKIGDFDTANAVTLDAFLEQLKADNEAMNVVTNNEEN</sequence>
<evidence type="ECO:0000259" key="7">
    <source>
        <dbReference type="Pfam" id="PF01509"/>
    </source>
</evidence>
<evidence type="ECO:0000256" key="5">
    <source>
        <dbReference type="HAMAP-Rule" id="MF_01080"/>
    </source>
</evidence>
<organism evidence="9 10">
    <name type="scientific">Ferruginibacter yonginensis</name>
    <dbReference type="NCBI Taxonomy" id="1310416"/>
    <lineage>
        <taxon>Bacteria</taxon>
        <taxon>Pseudomonadati</taxon>
        <taxon>Bacteroidota</taxon>
        <taxon>Chitinophagia</taxon>
        <taxon>Chitinophagales</taxon>
        <taxon>Chitinophagaceae</taxon>
        <taxon>Ferruginibacter</taxon>
    </lineage>
</organism>
<evidence type="ECO:0000313" key="9">
    <source>
        <dbReference type="EMBL" id="MFC4263939.1"/>
    </source>
</evidence>
<dbReference type="SUPFAM" id="SSF55120">
    <property type="entry name" value="Pseudouridine synthase"/>
    <property type="match status" value="1"/>
</dbReference>
<dbReference type="PANTHER" id="PTHR13767">
    <property type="entry name" value="TRNA-PSEUDOURIDINE SYNTHASE"/>
    <property type="match status" value="1"/>
</dbReference>
<dbReference type="InterPro" id="IPR032819">
    <property type="entry name" value="TruB_C"/>
</dbReference>
<proteinExistence type="inferred from homology"/>
<feature type="domain" description="Pseudouridine synthase II N-terminal" evidence="7">
    <location>
        <begin position="64"/>
        <end position="212"/>
    </location>
</feature>